<dbReference type="CDD" id="cd07043">
    <property type="entry name" value="STAS_anti-anti-sigma_factors"/>
    <property type="match status" value="1"/>
</dbReference>
<dbReference type="RefSeq" id="WP_345454116.1">
    <property type="nucleotide sequence ID" value="NZ_BAABKG010000001.1"/>
</dbReference>
<protein>
    <recommendedName>
        <fullName evidence="1">STAS domain-containing protein</fullName>
    </recommendedName>
</protein>
<name>A0ABP9P7L4_9ACTN</name>
<dbReference type="PANTHER" id="PTHR33495:SF2">
    <property type="entry name" value="ANTI-SIGMA FACTOR ANTAGONIST TM_1081-RELATED"/>
    <property type="match status" value="1"/>
</dbReference>
<dbReference type="PROSITE" id="PS50801">
    <property type="entry name" value="STAS"/>
    <property type="match status" value="1"/>
</dbReference>
<dbReference type="PANTHER" id="PTHR33495">
    <property type="entry name" value="ANTI-SIGMA FACTOR ANTAGONIST TM_1081-RELATED-RELATED"/>
    <property type="match status" value="1"/>
</dbReference>
<proteinExistence type="predicted"/>
<dbReference type="SUPFAM" id="SSF52091">
    <property type="entry name" value="SpoIIaa-like"/>
    <property type="match status" value="1"/>
</dbReference>
<gene>
    <name evidence="2" type="ORF">GCM10023340_04550</name>
</gene>
<dbReference type="Gene3D" id="3.30.750.24">
    <property type="entry name" value="STAS domain"/>
    <property type="match status" value="1"/>
</dbReference>
<reference evidence="3" key="1">
    <citation type="journal article" date="2019" name="Int. J. Syst. Evol. Microbiol.">
        <title>The Global Catalogue of Microorganisms (GCM) 10K type strain sequencing project: providing services to taxonomists for standard genome sequencing and annotation.</title>
        <authorList>
            <consortium name="The Broad Institute Genomics Platform"/>
            <consortium name="The Broad Institute Genome Sequencing Center for Infectious Disease"/>
            <person name="Wu L."/>
            <person name="Ma J."/>
        </authorList>
    </citation>
    <scope>NUCLEOTIDE SEQUENCE [LARGE SCALE GENOMIC DNA]</scope>
    <source>
        <strain evidence="3">JCM 18459</strain>
    </source>
</reference>
<dbReference type="EMBL" id="BAABKG010000001">
    <property type="protein sequence ID" value="GAA5141942.1"/>
    <property type="molecule type" value="Genomic_DNA"/>
</dbReference>
<evidence type="ECO:0000313" key="2">
    <source>
        <dbReference type="EMBL" id="GAA5141942.1"/>
    </source>
</evidence>
<accession>A0ABP9P7L4</accession>
<organism evidence="2 3">
    <name type="scientific">Nocardioides marinquilinus</name>
    <dbReference type="NCBI Taxonomy" id="1210400"/>
    <lineage>
        <taxon>Bacteria</taxon>
        <taxon>Bacillati</taxon>
        <taxon>Actinomycetota</taxon>
        <taxon>Actinomycetes</taxon>
        <taxon>Propionibacteriales</taxon>
        <taxon>Nocardioidaceae</taxon>
        <taxon>Nocardioides</taxon>
    </lineage>
</organism>
<comment type="caution">
    <text evidence="2">The sequence shown here is derived from an EMBL/GenBank/DDBJ whole genome shotgun (WGS) entry which is preliminary data.</text>
</comment>
<sequence>MTIITARPDEIGVTLLVAGDLDVAGAWDVRQCVSSLAGDGVRRFDVDLRAVDFVDSSGMGQLARYWAAAGADGVGLRLAAASDRFWDLARATGRRHHFDFVEPLLAS</sequence>
<keyword evidence="3" id="KW-1185">Reference proteome</keyword>
<dbReference type="Pfam" id="PF01740">
    <property type="entry name" value="STAS"/>
    <property type="match status" value="1"/>
</dbReference>
<evidence type="ECO:0000259" key="1">
    <source>
        <dbReference type="PROSITE" id="PS50801"/>
    </source>
</evidence>
<evidence type="ECO:0000313" key="3">
    <source>
        <dbReference type="Proteomes" id="UP001500221"/>
    </source>
</evidence>
<feature type="domain" description="STAS" evidence="1">
    <location>
        <begin position="13"/>
        <end position="107"/>
    </location>
</feature>
<dbReference type="InterPro" id="IPR036513">
    <property type="entry name" value="STAS_dom_sf"/>
</dbReference>
<dbReference type="InterPro" id="IPR002645">
    <property type="entry name" value="STAS_dom"/>
</dbReference>
<dbReference type="Proteomes" id="UP001500221">
    <property type="component" value="Unassembled WGS sequence"/>
</dbReference>